<dbReference type="InterPro" id="IPR016071">
    <property type="entry name" value="Staphylococal_nuclease_OB-fold"/>
</dbReference>
<evidence type="ECO:0000313" key="7">
    <source>
        <dbReference type="EMBL" id="CAD8468860.1"/>
    </source>
</evidence>
<protein>
    <submittedName>
        <fullName evidence="7">Uncharacterized protein</fullName>
    </submittedName>
</protein>
<evidence type="ECO:0000256" key="1">
    <source>
        <dbReference type="ARBA" id="ARBA00004496"/>
    </source>
</evidence>
<feature type="domain" description="TNase-like" evidence="6">
    <location>
        <begin position="232"/>
        <end position="387"/>
    </location>
</feature>
<dbReference type="GO" id="GO:0031332">
    <property type="term" value="C:RNAi effector complex"/>
    <property type="evidence" value="ECO:0007669"/>
    <property type="project" value="InterPro"/>
</dbReference>
<feature type="domain" description="Tudor" evidence="5">
    <location>
        <begin position="631"/>
        <end position="689"/>
    </location>
</feature>
<proteinExistence type="predicted"/>
<comment type="subcellular location">
    <subcellularLocation>
        <location evidence="1">Cytoplasm</location>
    </subcellularLocation>
</comment>
<organism evidence="7">
    <name type="scientific">Phaeocystis antarctica</name>
    <dbReference type="NCBI Taxonomy" id="33657"/>
    <lineage>
        <taxon>Eukaryota</taxon>
        <taxon>Haptista</taxon>
        <taxon>Haptophyta</taxon>
        <taxon>Prymnesiophyceae</taxon>
        <taxon>Phaeocystales</taxon>
        <taxon>Phaeocystaceae</taxon>
        <taxon>Phaeocystis</taxon>
    </lineage>
</organism>
<dbReference type="GO" id="GO:0006402">
    <property type="term" value="P:mRNA catabolic process"/>
    <property type="evidence" value="ECO:0007669"/>
    <property type="project" value="TreeGrafter"/>
</dbReference>
<dbReference type="PIRSF" id="PIRSF017179">
    <property type="entry name" value="RISC-Tudor-SN"/>
    <property type="match status" value="1"/>
</dbReference>
<dbReference type="PANTHER" id="PTHR12302">
    <property type="entry name" value="EBNA2 BINDING PROTEIN P100"/>
    <property type="match status" value="1"/>
</dbReference>
<dbReference type="SUPFAM" id="SSF50199">
    <property type="entry name" value="Staphylococcal nuclease"/>
    <property type="match status" value="5"/>
</dbReference>
<dbReference type="GO" id="GO:0004518">
    <property type="term" value="F:nuclease activity"/>
    <property type="evidence" value="ECO:0007669"/>
    <property type="project" value="TreeGrafter"/>
</dbReference>
<dbReference type="FunFam" id="2.30.30.140:FF:000018">
    <property type="entry name" value="Serine/threonine-protein kinase 31"/>
    <property type="match status" value="1"/>
</dbReference>
<dbReference type="InterPro" id="IPR016685">
    <property type="entry name" value="Silence_cplx_Nase-comp_TudorSN"/>
</dbReference>
<dbReference type="InterPro" id="IPR002999">
    <property type="entry name" value="Tudor"/>
</dbReference>
<dbReference type="CDD" id="cd00175">
    <property type="entry name" value="SNc"/>
    <property type="match status" value="1"/>
</dbReference>
<feature type="domain" description="TNase-like" evidence="6">
    <location>
        <begin position="418"/>
        <end position="551"/>
    </location>
</feature>
<feature type="region of interest" description="Disordered" evidence="4">
    <location>
        <begin position="259"/>
        <end position="284"/>
    </location>
</feature>
<dbReference type="GO" id="GO:0005634">
    <property type="term" value="C:nucleus"/>
    <property type="evidence" value="ECO:0007669"/>
    <property type="project" value="TreeGrafter"/>
</dbReference>
<dbReference type="Pfam" id="PF00565">
    <property type="entry name" value="SNase"/>
    <property type="match status" value="4"/>
</dbReference>
<dbReference type="Gene3D" id="2.30.30.140">
    <property type="match status" value="1"/>
</dbReference>
<dbReference type="FunFam" id="2.40.50.90:FF:000002">
    <property type="entry name" value="Staphylococcal nuclease domain-containing protein"/>
    <property type="match status" value="1"/>
</dbReference>
<dbReference type="Gene3D" id="2.40.50.90">
    <property type="match status" value="5"/>
</dbReference>
<name>A0A7S0DY38_9EUKA</name>
<dbReference type="InterPro" id="IPR035437">
    <property type="entry name" value="SNase_OB-fold_sf"/>
</dbReference>
<keyword evidence="2" id="KW-0963">Cytoplasm</keyword>
<dbReference type="EMBL" id="HBEP01002415">
    <property type="protein sequence ID" value="CAD8468860.1"/>
    <property type="molecule type" value="Transcribed_RNA"/>
</dbReference>
<evidence type="ECO:0000256" key="4">
    <source>
        <dbReference type="SAM" id="MobiDB-lite"/>
    </source>
</evidence>
<evidence type="ECO:0000256" key="3">
    <source>
        <dbReference type="ARBA" id="ARBA00022737"/>
    </source>
</evidence>
<dbReference type="GO" id="GO:0003723">
    <property type="term" value="F:RNA binding"/>
    <property type="evidence" value="ECO:0007669"/>
    <property type="project" value="TreeGrafter"/>
</dbReference>
<evidence type="ECO:0000259" key="5">
    <source>
        <dbReference type="PROSITE" id="PS50304"/>
    </source>
</evidence>
<dbReference type="PANTHER" id="PTHR12302:SF2">
    <property type="entry name" value="STAPHYLOCOCCAL NUCLEASE DOMAIN-CONTAINING PROTEIN 1"/>
    <property type="match status" value="1"/>
</dbReference>
<dbReference type="PROSITE" id="PS50830">
    <property type="entry name" value="TNASE_3"/>
    <property type="match status" value="3"/>
</dbReference>
<dbReference type="PROSITE" id="PS50304">
    <property type="entry name" value="TUDOR"/>
    <property type="match status" value="1"/>
</dbReference>
<dbReference type="Pfam" id="PF00567">
    <property type="entry name" value="TUDOR"/>
    <property type="match status" value="1"/>
</dbReference>
<dbReference type="GO" id="GO:0031047">
    <property type="term" value="P:regulatory ncRNA-mediated gene silencing"/>
    <property type="evidence" value="ECO:0007669"/>
    <property type="project" value="InterPro"/>
</dbReference>
<reference evidence="7" key="1">
    <citation type="submission" date="2021-01" db="EMBL/GenBank/DDBJ databases">
        <authorList>
            <person name="Corre E."/>
            <person name="Pelletier E."/>
            <person name="Niang G."/>
            <person name="Scheremetjew M."/>
            <person name="Finn R."/>
            <person name="Kale V."/>
            <person name="Holt S."/>
            <person name="Cochrane G."/>
            <person name="Meng A."/>
            <person name="Brown T."/>
            <person name="Cohen L."/>
        </authorList>
    </citation>
    <scope>NUCLEOTIDE SEQUENCE</scope>
    <source>
        <strain evidence="7">CCMP1374</strain>
    </source>
</reference>
<dbReference type="SUPFAM" id="SSF63748">
    <property type="entry name" value="Tudor/PWWP/MBT"/>
    <property type="match status" value="1"/>
</dbReference>
<feature type="domain" description="TNase-like" evidence="6">
    <location>
        <begin position="86"/>
        <end position="221"/>
    </location>
</feature>
<dbReference type="GO" id="GO:0005829">
    <property type="term" value="C:cytosol"/>
    <property type="evidence" value="ECO:0007669"/>
    <property type="project" value="TreeGrafter"/>
</dbReference>
<sequence length="806" mass="87784">MGAANLEDGTSIAALLVSNGWAKAKPPQGNDPRSPEVDELVGLARQAEEQQLGMWSPQAGGSDPVRSVNWAGTFDPNVLLEELKSKPQDAIIEQIATGSMLRVMLLPSFHQITVMLSGIQCPSIRRGEDGNEDAAPFAREARFFVETRLLHREVKVKLDGVDKSGALFGSVLHPMGNMSIELVKVGLARVVDWSVGYCDFAKELRTAEREAKEKRLRIWRDYVPPNHGNDMTAFTARVAEIVSGDTVVVAEQDGTERRVSLSSVRCPRPPGRDAASNADPTQARENARNAVYAAEAKELLRKTLIGKKVKVMPEYKRNFAPEGAPPMERMFATVLFGNDKNVAELLISDGLATVGRTGQSDERSLHYEVLVEAETAASAAKKGLHAPNQPNRSQNIDLSLPTARDRAKSYLSSLQRHGRVRAIVQFSMNGARFKLLIPKENCVIIFSLAGIRCPQTSRNGSEAEPFADEAYAFSRSQCFQREVDVETEAVDKNGTFFGSLFLADKRNLGVALLEAGLAQRIPPAADRSAHALELAAAEESAKKASLKVWEHFSELQEAEARAAATASAAAEEEPVPDAQKQVLELEVVEICDGAHFYCHAAGNKEIASLQQQLAASSLKDHDLGGMAGKFQPGAGGMCMAKFSEDNCWYRAKVLKRKDGKVEVLFVDYGNKDLTTDDKLRPLEPTLSTQVISPQALECRLAHLVVSDASDEADGYDAAVAFSDAACGKQLLARVEDRKAGVLHVTLFVDAQTNVNEELVAAGLARVEKTASKRALPLLQALQEKERVARTGRAGMWKYGDIDEDED</sequence>
<dbReference type="SMART" id="SM00333">
    <property type="entry name" value="TUDOR"/>
    <property type="match status" value="1"/>
</dbReference>
<gene>
    <name evidence="7" type="ORF">PANT1444_LOCUS1359</name>
</gene>
<dbReference type="SMART" id="SM00318">
    <property type="entry name" value="SNc"/>
    <property type="match status" value="3"/>
</dbReference>
<evidence type="ECO:0000259" key="6">
    <source>
        <dbReference type="PROSITE" id="PS50830"/>
    </source>
</evidence>
<dbReference type="AlphaFoldDB" id="A0A7S0DY38"/>
<evidence type="ECO:0000256" key="2">
    <source>
        <dbReference type="ARBA" id="ARBA00022490"/>
    </source>
</evidence>
<keyword evidence="3" id="KW-0677">Repeat</keyword>
<accession>A0A7S0DY38</accession>